<feature type="transmembrane region" description="Helical" evidence="6">
    <location>
        <begin position="168"/>
        <end position="187"/>
    </location>
</feature>
<evidence type="ECO:0000256" key="6">
    <source>
        <dbReference type="SAM" id="Phobius"/>
    </source>
</evidence>
<keyword evidence="3 6" id="KW-0812">Transmembrane</keyword>
<dbReference type="InterPro" id="IPR002797">
    <property type="entry name" value="Polysacc_synth"/>
</dbReference>
<dbReference type="RefSeq" id="WP_104448962.1">
    <property type="nucleotide sequence ID" value="NZ_JBLZZR010000118.1"/>
</dbReference>
<feature type="transmembrane region" description="Helical" evidence="6">
    <location>
        <begin position="108"/>
        <end position="133"/>
    </location>
</feature>
<keyword evidence="4 6" id="KW-1133">Transmembrane helix</keyword>
<proteinExistence type="predicted"/>
<keyword evidence="5 6" id="KW-0472">Membrane</keyword>
<dbReference type="PANTHER" id="PTHR30250">
    <property type="entry name" value="PST FAMILY PREDICTED COLANIC ACID TRANSPORTER"/>
    <property type="match status" value="1"/>
</dbReference>
<organism evidence="7 8">
    <name type="scientific">Pseudomonas laurylsulfatiphila</name>
    <dbReference type="NCBI Taxonomy" id="2011015"/>
    <lineage>
        <taxon>Bacteria</taxon>
        <taxon>Pseudomonadati</taxon>
        <taxon>Pseudomonadota</taxon>
        <taxon>Gammaproteobacteria</taxon>
        <taxon>Pseudomonadales</taxon>
        <taxon>Pseudomonadaceae</taxon>
        <taxon>Pseudomonas</taxon>
    </lineage>
</organism>
<feature type="transmembrane region" description="Helical" evidence="6">
    <location>
        <begin position="75"/>
        <end position="96"/>
    </location>
</feature>
<evidence type="ECO:0000256" key="3">
    <source>
        <dbReference type="ARBA" id="ARBA00022692"/>
    </source>
</evidence>
<name>A0A2S6FLK8_9PSED</name>
<dbReference type="Pfam" id="PF01943">
    <property type="entry name" value="Polysacc_synt"/>
    <property type="match status" value="1"/>
</dbReference>
<evidence type="ECO:0000256" key="1">
    <source>
        <dbReference type="ARBA" id="ARBA00004651"/>
    </source>
</evidence>
<feature type="transmembrane region" description="Helical" evidence="6">
    <location>
        <begin position="385"/>
        <end position="402"/>
    </location>
</feature>
<dbReference type="InterPro" id="IPR050833">
    <property type="entry name" value="Poly_Biosynth_Transport"/>
</dbReference>
<feature type="transmembrane region" description="Helical" evidence="6">
    <location>
        <begin position="352"/>
        <end position="373"/>
    </location>
</feature>
<evidence type="ECO:0000313" key="7">
    <source>
        <dbReference type="EMBL" id="PPK38318.1"/>
    </source>
</evidence>
<feature type="transmembrane region" description="Helical" evidence="6">
    <location>
        <begin position="140"/>
        <end position="162"/>
    </location>
</feature>
<evidence type="ECO:0008006" key="9">
    <source>
        <dbReference type="Google" id="ProtNLM"/>
    </source>
</evidence>
<comment type="subcellular location">
    <subcellularLocation>
        <location evidence="1">Cell membrane</location>
        <topology evidence="1">Multi-pass membrane protein</topology>
    </subcellularLocation>
</comment>
<feature type="transmembrane region" description="Helical" evidence="6">
    <location>
        <begin position="250"/>
        <end position="274"/>
    </location>
</feature>
<dbReference type="EMBL" id="NIRS01000003">
    <property type="protein sequence ID" value="PPK38318.1"/>
    <property type="molecule type" value="Genomic_DNA"/>
</dbReference>
<evidence type="ECO:0000256" key="2">
    <source>
        <dbReference type="ARBA" id="ARBA00022475"/>
    </source>
</evidence>
<evidence type="ECO:0000256" key="5">
    <source>
        <dbReference type="ARBA" id="ARBA00023136"/>
    </source>
</evidence>
<evidence type="ECO:0000313" key="8">
    <source>
        <dbReference type="Proteomes" id="UP000238541"/>
    </source>
</evidence>
<reference evidence="8" key="1">
    <citation type="submission" date="2017-06" db="EMBL/GenBank/DDBJ databases">
        <authorList>
            <person name="Furmanczyk E.M."/>
        </authorList>
    </citation>
    <scope>NUCLEOTIDE SEQUENCE [LARGE SCALE GENOMIC DNA]</scope>
    <source>
        <strain evidence="8">AP3_16</strain>
    </source>
</reference>
<feature type="transmembrane region" description="Helical" evidence="6">
    <location>
        <begin position="7"/>
        <end position="28"/>
    </location>
</feature>
<sequence>MIKEICAITVLANKLCMFVLLFSLARILGVEQYGVFSYHYAIVTGIATVVGECLSVALSRYAVLNAEDVNYKTSLGLMSWGGIIVGALCVIVFLIFPAPASSYEMNPGYLLIGAFFLGFACVCNLTITGLMFSLNTSGKWAAALAAHGLLGLLLVVSIAKIAGQIEGVILTLAICTLIAPAYGFFTIKKNQFSHGGKGEREPPFFRQMAALLSRSGAPTIAGSMLLGAPVHIVCLMIFANSSLNVSEIGYFNLFFLFYILVTVLPSSLTSYAIVKLAGRGNSASKLYLMLGLSISVCLPVFLVLSQSYWLCLLGSSFCSKNDLLAYAVLAGGIGLTTTIVTQILHSKNMTRVVFLGSCVYAFVYLSLTVVAGLKGDMLAVDLFRSFVLALAAQIAVLAVLGGRKLVQ</sequence>
<evidence type="ECO:0000256" key="4">
    <source>
        <dbReference type="ARBA" id="ARBA00022989"/>
    </source>
</evidence>
<dbReference type="GO" id="GO:0005886">
    <property type="term" value="C:plasma membrane"/>
    <property type="evidence" value="ECO:0007669"/>
    <property type="project" value="UniProtKB-SubCell"/>
</dbReference>
<keyword evidence="2" id="KW-1003">Cell membrane</keyword>
<feature type="transmembrane region" description="Helical" evidence="6">
    <location>
        <begin position="216"/>
        <end position="238"/>
    </location>
</feature>
<dbReference type="PANTHER" id="PTHR30250:SF11">
    <property type="entry name" value="O-ANTIGEN TRANSPORTER-RELATED"/>
    <property type="match status" value="1"/>
</dbReference>
<feature type="transmembrane region" description="Helical" evidence="6">
    <location>
        <begin position="286"/>
        <end position="304"/>
    </location>
</feature>
<protein>
    <recommendedName>
        <fullName evidence="9">Polysaccharide biosynthesis protein</fullName>
    </recommendedName>
</protein>
<feature type="transmembrane region" description="Helical" evidence="6">
    <location>
        <begin position="324"/>
        <end position="345"/>
    </location>
</feature>
<dbReference type="AlphaFoldDB" id="A0A2S6FLK8"/>
<keyword evidence="8" id="KW-1185">Reference proteome</keyword>
<feature type="transmembrane region" description="Helical" evidence="6">
    <location>
        <begin position="40"/>
        <end position="63"/>
    </location>
</feature>
<accession>A0A2S6FLK8</accession>
<gene>
    <name evidence="7" type="ORF">CD175_10895</name>
</gene>
<dbReference type="Proteomes" id="UP000238541">
    <property type="component" value="Unassembled WGS sequence"/>
</dbReference>
<comment type="caution">
    <text evidence="7">The sequence shown here is derived from an EMBL/GenBank/DDBJ whole genome shotgun (WGS) entry which is preliminary data.</text>
</comment>